<proteinExistence type="predicted"/>
<feature type="transmembrane region" description="Helical" evidence="1">
    <location>
        <begin position="122"/>
        <end position="139"/>
    </location>
</feature>
<feature type="transmembrane region" description="Helical" evidence="1">
    <location>
        <begin position="21"/>
        <end position="38"/>
    </location>
</feature>
<keyword evidence="3" id="KW-1185">Reference proteome</keyword>
<dbReference type="RefSeq" id="WP_407031194.1">
    <property type="nucleotide sequence ID" value="NZ_JAQGEF010000008.1"/>
</dbReference>
<evidence type="ECO:0000313" key="2">
    <source>
        <dbReference type="EMBL" id="MDA3614869.1"/>
    </source>
</evidence>
<dbReference type="Proteomes" id="UP001210231">
    <property type="component" value="Unassembled WGS sequence"/>
</dbReference>
<keyword evidence="1" id="KW-0812">Transmembrane</keyword>
<feature type="transmembrane region" description="Helical" evidence="1">
    <location>
        <begin position="239"/>
        <end position="271"/>
    </location>
</feature>
<accession>A0ABT4UJ62</accession>
<name>A0ABT4UJ62_9BACT</name>
<evidence type="ECO:0000256" key="1">
    <source>
        <dbReference type="SAM" id="Phobius"/>
    </source>
</evidence>
<organism evidence="2 3">
    <name type="scientific">Polluticaenibacter yanchengensis</name>
    <dbReference type="NCBI Taxonomy" id="3014562"/>
    <lineage>
        <taxon>Bacteria</taxon>
        <taxon>Pseudomonadati</taxon>
        <taxon>Bacteroidota</taxon>
        <taxon>Chitinophagia</taxon>
        <taxon>Chitinophagales</taxon>
        <taxon>Chitinophagaceae</taxon>
        <taxon>Polluticaenibacter</taxon>
    </lineage>
</organism>
<sequence length="280" mass="33445">MSNLPFFSINVQSRLINQVIILFYCLAAYKLLAGMWLFQLEPFEFLVKKDVTGWWFLQTGLHTWLLDNRIGCVLMDSLFYSFPLIVWLVYKGRKKQVWVVSLAWLVVNWLYVQAYVQFPTNSIEGHIAWLFLPLLFAFANHSERFYYVMHALRYYFLFFFATAAIWKIRQGGLFNTEQMSAVLLAQHKAFLVAWPQHWFTAFIYFLVQHQWLSYGLYLVATLLELVFLAGFFTEKYDRILFGLFVLFLIFDFIIMRIPYFEVLPLAVILLFSKYQLQEQH</sequence>
<gene>
    <name evidence="2" type="ORF">O3P16_08615</name>
</gene>
<keyword evidence="1" id="KW-1133">Transmembrane helix</keyword>
<comment type="caution">
    <text evidence="2">The sequence shown here is derived from an EMBL/GenBank/DDBJ whole genome shotgun (WGS) entry which is preliminary data.</text>
</comment>
<evidence type="ECO:0000313" key="3">
    <source>
        <dbReference type="Proteomes" id="UP001210231"/>
    </source>
</evidence>
<feature type="transmembrane region" description="Helical" evidence="1">
    <location>
        <begin position="97"/>
        <end position="116"/>
    </location>
</feature>
<feature type="transmembrane region" description="Helical" evidence="1">
    <location>
        <begin position="151"/>
        <end position="169"/>
    </location>
</feature>
<evidence type="ECO:0008006" key="4">
    <source>
        <dbReference type="Google" id="ProtNLM"/>
    </source>
</evidence>
<protein>
    <recommendedName>
        <fullName evidence="4">HTTM domain-containing protein</fullName>
    </recommendedName>
</protein>
<keyword evidence="1" id="KW-0472">Membrane</keyword>
<dbReference type="EMBL" id="JAQGEF010000008">
    <property type="protein sequence ID" value="MDA3614869.1"/>
    <property type="molecule type" value="Genomic_DNA"/>
</dbReference>
<reference evidence="2 3" key="1">
    <citation type="submission" date="2022-12" db="EMBL/GenBank/DDBJ databases">
        <title>Chitinophagaceae gen. sp. nov., a new member of the family Chitinophagaceae, isolated from soil in a chemical factory.</title>
        <authorList>
            <person name="Ke Z."/>
        </authorList>
    </citation>
    <scope>NUCLEOTIDE SEQUENCE [LARGE SCALE GENOMIC DNA]</scope>
    <source>
        <strain evidence="2 3">LY-5</strain>
    </source>
</reference>
<feature type="transmembrane region" description="Helical" evidence="1">
    <location>
        <begin position="214"/>
        <end position="233"/>
    </location>
</feature>
<feature type="transmembrane region" description="Helical" evidence="1">
    <location>
        <begin position="68"/>
        <end position="90"/>
    </location>
</feature>